<dbReference type="EnsemblMetazoa" id="XM_021051761.2">
    <property type="protein sequence ID" value="XP_020907420.1"/>
    <property type="gene ID" value="LOC110245477"/>
</dbReference>
<dbReference type="AlphaFoldDB" id="A0A913XP40"/>
<sequence length="240" mass="27667">MAAKCISRKVLCNLSYARKLAILKNAKTISTQNEGNKSDLLDKVSFLTNDCTIEELEVVQDMVVGNLEVHEDFISEEEENRLLNEVEPYLTRQTYQYDHWDGAIHGYRETEKTRWTTDSLRIFKRIKDTSFTAKTKLLPSVHVLDLAKNGYIKPHIDSIKFCGPIIAGLSLLSPSVMRFIHEEHNSVLVDALLPRFSLYIMRGPIRFSFTHEILEGRKSTWKGQDVTRDRRISVILRSQP</sequence>
<dbReference type="Pfam" id="PF13532">
    <property type="entry name" value="2OG-FeII_Oxy_2"/>
    <property type="match status" value="1"/>
</dbReference>
<proteinExistence type="predicted"/>
<keyword evidence="4" id="KW-1185">Reference proteome</keyword>
<evidence type="ECO:0000259" key="2">
    <source>
        <dbReference type="Pfam" id="PF13532"/>
    </source>
</evidence>
<dbReference type="SUPFAM" id="SSF51197">
    <property type="entry name" value="Clavaminate synthase-like"/>
    <property type="match status" value="1"/>
</dbReference>
<dbReference type="InterPro" id="IPR027450">
    <property type="entry name" value="AlkB-like"/>
</dbReference>
<dbReference type="OrthoDB" id="28127at2759"/>
<dbReference type="RefSeq" id="XP_020907420.1">
    <property type="nucleotide sequence ID" value="XM_021051761.2"/>
</dbReference>
<dbReference type="PANTHER" id="PTHR21052:SF0">
    <property type="entry name" value="ALPHA-KETOGLUTARATE-DEPENDENT DIOXYGENASE ALKB HOMOLOG 7, MITOCHONDRIAL"/>
    <property type="match status" value="1"/>
</dbReference>
<organism evidence="3 4">
    <name type="scientific">Exaiptasia diaphana</name>
    <name type="common">Tropical sea anemone</name>
    <name type="synonym">Aiptasia pulchella</name>
    <dbReference type="NCBI Taxonomy" id="2652724"/>
    <lineage>
        <taxon>Eukaryota</taxon>
        <taxon>Metazoa</taxon>
        <taxon>Cnidaria</taxon>
        <taxon>Anthozoa</taxon>
        <taxon>Hexacorallia</taxon>
        <taxon>Actiniaria</taxon>
        <taxon>Aiptasiidae</taxon>
        <taxon>Exaiptasia</taxon>
    </lineage>
</organism>
<dbReference type="GeneID" id="110245477"/>
<dbReference type="OMA" id="VEPHMKR"/>
<reference evidence="3" key="1">
    <citation type="submission" date="2022-11" db="UniProtKB">
        <authorList>
            <consortium name="EnsemblMetazoa"/>
        </authorList>
    </citation>
    <scope>IDENTIFICATION</scope>
</reference>
<dbReference type="InterPro" id="IPR037151">
    <property type="entry name" value="AlkB-like_sf"/>
</dbReference>
<dbReference type="GO" id="GO:0006631">
    <property type="term" value="P:fatty acid metabolic process"/>
    <property type="evidence" value="ECO:0007669"/>
    <property type="project" value="TreeGrafter"/>
</dbReference>
<dbReference type="GO" id="GO:0005759">
    <property type="term" value="C:mitochondrial matrix"/>
    <property type="evidence" value="ECO:0007669"/>
    <property type="project" value="TreeGrafter"/>
</dbReference>
<name>A0A913XP40_EXADI</name>
<accession>A0A913XP40</accession>
<evidence type="ECO:0000313" key="3">
    <source>
        <dbReference type="EnsemblMetazoa" id="XP_020907420.1"/>
    </source>
</evidence>
<feature type="domain" description="Alpha-ketoglutarate-dependent dioxygenase AlkB-like" evidence="2">
    <location>
        <begin position="151"/>
        <end position="237"/>
    </location>
</feature>
<evidence type="ECO:0000313" key="4">
    <source>
        <dbReference type="Proteomes" id="UP000887567"/>
    </source>
</evidence>
<dbReference type="InterPro" id="IPR032870">
    <property type="entry name" value="ALKBH7-like"/>
</dbReference>
<dbReference type="PANTHER" id="PTHR21052">
    <property type="entry name" value="SPERMATOGENESIS ASSOCIATED 11-RELATED"/>
    <property type="match status" value="1"/>
</dbReference>
<evidence type="ECO:0000256" key="1">
    <source>
        <dbReference type="ARBA" id="ARBA00001954"/>
    </source>
</evidence>
<dbReference type="Gene3D" id="2.60.120.590">
    <property type="entry name" value="Alpha-ketoglutarate-dependent dioxygenase AlkB-like"/>
    <property type="match status" value="1"/>
</dbReference>
<dbReference type="Proteomes" id="UP000887567">
    <property type="component" value="Unplaced"/>
</dbReference>
<comment type="cofactor">
    <cofactor evidence="1">
        <name>Fe(2+)</name>
        <dbReference type="ChEBI" id="CHEBI:29033"/>
    </cofactor>
</comment>
<protein>
    <recommendedName>
        <fullName evidence="2">Alpha-ketoglutarate-dependent dioxygenase AlkB-like domain-containing protein</fullName>
    </recommendedName>
</protein>
<dbReference type="KEGG" id="epa:110245477"/>
<dbReference type="GO" id="GO:0006974">
    <property type="term" value="P:DNA damage response"/>
    <property type="evidence" value="ECO:0007669"/>
    <property type="project" value="InterPro"/>
</dbReference>